<dbReference type="VEuPathDB" id="TrichDB:TVAG_397010"/>
<dbReference type="InParanoid" id="A2DX89"/>
<dbReference type="RefSeq" id="XP_001327194.1">
    <property type="nucleotide sequence ID" value="XM_001327159.1"/>
</dbReference>
<organism evidence="2 3">
    <name type="scientific">Trichomonas vaginalis (strain ATCC PRA-98 / G3)</name>
    <dbReference type="NCBI Taxonomy" id="412133"/>
    <lineage>
        <taxon>Eukaryota</taxon>
        <taxon>Metamonada</taxon>
        <taxon>Parabasalia</taxon>
        <taxon>Trichomonadida</taxon>
        <taxon>Trichomonadidae</taxon>
        <taxon>Trichomonas</taxon>
    </lineage>
</organism>
<evidence type="ECO:0000256" key="1">
    <source>
        <dbReference type="SAM" id="MobiDB-lite"/>
    </source>
</evidence>
<feature type="region of interest" description="Disordered" evidence="1">
    <location>
        <begin position="1"/>
        <end position="56"/>
    </location>
</feature>
<accession>A2DX89</accession>
<keyword evidence="3" id="KW-1185">Reference proteome</keyword>
<protein>
    <submittedName>
        <fullName evidence="2">Uncharacterized protein</fullName>
    </submittedName>
</protein>
<name>A2DX89_TRIV3</name>
<sequence length="128" mass="14879">MSESPSDKEPQENENNSDNEIEEENEHIAPKEEKKEQGKDENAIKPKKRRHSFSFIPAAKKSDQLVRCNSEIFNVKELEGTEKPKIKGKKCTKSAETLLYESLHRLATTYPYFIRDISDFVFSTHHRP</sequence>
<reference evidence="2" key="1">
    <citation type="submission" date="2006-10" db="EMBL/GenBank/DDBJ databases">
        <authorList>
            <person name="Amadeo P."/>
            <person name="Zhao Q."/>
            <person name="Wortman J."/>
            <person name="Fraser-Liggett C."/>
            <person name="Carlton J."/>
        </authorList>
    </citation>
    <scope>NUCLEOTIDE SEQUENCE</scope>
    <source>
        <strain evidence="2">G3</strain>
    </source>
</reference>
<dbReference type="VEuPathDB" id="TrichDB:TVAGG3_0673330"/>
<feature type="compositionally biased region" description="Basic and acidic residues" evidence="1">
    <location>
        <begin position="26"/>
        <end position="44"/>
    </location>
</feature>
<feature type="compositionally biased region" description="Acidic residues" evidence="1">
    <location>
        <begin position="15"/>
        <end position="25"/>
    </location>
</feature>
<evidence type="ECO:0000313" key="2">
    <source>
        <dbReference type="EMBL" id="EAY14971.1"/>
    </source>
</evidence>
<feature type="compositionally biased region" description="Basic and acidic residues" evidence="1">
    <location>
        <begin position="1"/>
        <end position="11"/>
    </location>
</feature>
<dbReference type="Proteomes" id="UP000001542">
    <property type="component" value="Unassembled WGS sequence"/>
</dbReference>
<proteinExistence type="predicted"/>
<evidence type="ECO:0000313" key="3">
    <source>
        <dbReference type="Proteomes" id="UP000001542"/>
    </source>
</evidence>
<dbReference type="AlphaFoldDB" id="A2DX89"/>
<reference evidence="2" key="2">
    <citation type="journal article" date="2007" name="Science">
        <title>Draft genome sequence of the sexually transmitted pathogen Trichomonas vaginalis.</title>
        <authorList>
            <person name="Carlton J.M."/>
            <person name="Hirt R.P."/>
            <person name="Silva J.C."/>
            <person name="Delcher A.L."/>
            <person name="Schatz M."/>
            <person name="Zhao Q."/>
            <person name="Wortman J.R."/>
            <person name="Bidwell S.L."/>
            <person name="Alsmark U.C.M."/>
            <person name="Besteiro S."/>
            <person name="Sicheritz-Ponten T."/>
            <person name="Noel C.J."/>
            <person name="Dacks J.B."/>
            <person name="Foster P.G."/>
            <person name="Simillion C."/>
            <person name="Van de Peer Y."/>
            <person name="Miranda-Saavedra D."/>
            <person name="Barton G.J."/>
            <person name="Westrop G.D."/>
            <person name="Mueller S."/>
            <person name="Dessi D."/>
            <person name="Fiori P.L."/>
            <person name="Ren Q."/>
            <person name="Paulsen I."/>
            <person name="Zhang H."/>
            <person name="Bastida-Corcuera F.D."/>
            <person name="Simoes-Barbosa A."/>
            <person name="Brown M.T."/>
            <person name="Hayes R.D."/>
            <person name="Mukherjee M."/>
            <person name="Okumura C.Y."/>
            <person name="Schneider R."/>
            <person name="Smith A.J."/>
            <person name="Vanacova S."/>
            <person name="Villalvazo M."/>
            <person name="Haas B.J."/>
            <person name="Pertea M."/>
            <person name="Feldblyum T.V."/>
            <person name="Utterback T.R."/>
            <person name="Shu C.L."/>
            <person name="Osoegawa K."/>
            <person name="de Jong P.J."/>
            <person name="Hrdy I."/>
            <person name="Horvathova L."/>
            <person name="Zubacova Z."/>
            <person name="Dolezal P."/>
            <person name="Malik S.B."/>
            <person name="Logsdon J.M. Jr."/>
            <person name="Henze K."/>
            <person name="Gupta A."/>
            <person name="Wang C.C."/>
            <person name="Dunne R.L."/>
            <person name="Upcroft J.A."/>
            <person name="Upcroft P."/>
            <person name="White O."/>
            <person name="Salzberg S.L."/>
            <person name="Tang P."/>
            <person name="Chiu C.-H."/>
            <person name="Lee Y.-S."/>
            <person name="Embley T.M."/>
            <person name="Coombs G.H."/>
            <person name="Mottram J.C."/>
            <person name="Tachezy J."/>
            <person name="Fraser-Liggett C.M."/>
            <person name="Johnson P.J."/>
        </authorList>
    </citation>
    <scope>NUCLEOTIDE SEQUENCE [LARGE SCALE GENOMIC DNA]</scope>
    <source>
        <strain evidence="2">G3</strain>
    </source>
</reference>
<gene>
    <name evidence="2" type="ORF">TVAG_397010</name>
</gene>
<dbReference type="KEGG" id="tva:4772970"/>
<dbReference type="EMBL" id="DS113262">
    <property type="protein sequence ID" value="EAY14971.1"/>
    <property type="molecule type" value="Genomic_DNA"/>
</dbReference>